<dbReference type="EMBL" id="CAAALY010020007">
    <property type="protein sequence ID" value="VEL14102.1"/>
    <property type="molecule type" value="Genomic_DNA"/>
</dbReference>
<keyword evidence="1" id="KW-0479">Metal-binding</keyword>
<evidence type="ECO:0000256" key="3">
    <source>
        <dbReference type="ARBA" id="ARBA00022833"/>
    </source>
</evidence>
<evidence type="ECO:0000256" key="4">
    <source>
        <dbReference type="PROSITE-ProRule" id="PRU00322"/>
    </source>
</evidence>
<evidence type="ECO:0000313" key="7">
    <source>
        <dbReference type="EMBL" id="VEL14102.1"/>
    </source>
</evidence>
<keyword evidence="8" id="KW-1185">Reference proteome</keyword>
<dbReference type="Proteomes" id="UP000784294">
    <property type="component" value="Unassembled WGS sequence"/>
</dbReference>
<evidence type="ECO:0000256" key="2">
    <source>
        <dbReference type="ARBA" id="ARBA00022771"/>
    </source>
</evidence>
<dbReference type="InterPro" id="IPR001876">
    <property type="entry name" value="Znf_RanBP2"/>
</dbReference>
<dbReference type="Gene3D" id="2.30.30.380">
    <property type="entry name" value="Zn-finger domain of Sec23/24"/>
    <property type="match status" value="1"/>
</dbReference>
<organism evidence="7 8">
    <name type="scientific">Protopolystoma xenopodis</name>
    <dbReference type="NCBI Taxonomy" id="117903"/>
    <lineage>
        <taxon>Eukaryota</taxon>
        <taxon>Metazoa</taxon>
        <taxon>Spiralia</taxon>
        <taxon>Lophotrochozoa</taxon>
        <taxon>Platyhelminthes</taxon>
        <taxon>Monogenea</taxon>
        <taxon>Polyopisthocotylea</taxon>
        <taxon>Polystomatidea</taxon>
        <taxon>Polystomatidae</taxon>
        <taxon>Protopolystoma</taxon>
    </lineage>
</organism>
<dbReference type="AlphaFoldDB" id="A0A3S5CE99"/>
<evidence type="ECO:0000256" key="5">
    <source>
        <dbReference type="SAM" id="MobiDB-lite"/>
    </source>
</evidence>
<gene>
    <name evidence="7" type="ORF">PXEA_LOCUS7542</name>
</gene>
<protein>
    <recommendedName>
        <fullName evidence="6">RanBP2-type domain-containing protein</fullName>
    </recommendedName>
</protein>
<keyword evidence="3" id="KW-0862">Zinc</keyword>
<dbReference type="GO" id="GO:0008270">
    <property type="term" value="F:zinc ion binding"/>
    <property type="evidence" value="ECO:0007669"/>
    <property type="project" value="UniProtKB-KW"/>
</dbReference>
<feature type="region of interest" description="Disordered" evidence="5">
    <location>
        <begin position="1"/>
        <end position="89"/>
    </location>
</feature>
<dbReference type="SUPFAM" id="SSF90209">
    <property type="entry name" value="Ran binding protein zinc finger-like"/>
    <property type="match status" value="1"/>
</dbReference>
<sequence>MTSRSYSSHALGPEPADGLVPPTLSFSNLSTTPPTPLTRLPLAGSEFSTSHHGNSSSRLPGDPGAQSGVAVSSGLHAGQSPSSPPSLCVQASLPSAQVADKSDDETPWHCAKCTYHNCGLLPRCEMCDTVRPPSANRPATLVATATAAAAAASTISSSNRMAELLVSPLVGRLDIGVNASSQPAQVVLGDPQANA</sequence>
<dbReference type="InterPro" id="IPR036443">
    <property type="entry name" value="Znf_RanBP2_sf"/>
</dbReference>
<name>A0A3S5CE99_9PLAT</name>
<evidence type="ECO:0000313" key="8">
    <source>
        <dbReference type="Proteomes" id="UP000784294"/>
    </source>
</evidence>
<evidence type="ECO:0000256" key="1">
    <source>
        <dbReference type="ARBA" id="ARBA00022723"/>
    </source>
</evidence>
<evidence type="ECO:0000259" key="6">
    <source>
        <dbReference type="PROSITE" id="PS50199"/>
    </source>
</evidence>
<accession>A0A3S5CE99</accession>
<feature type="compositionally biased region" description="Low complexity" evidence="5">
    <location>
        <begin position="21"/>
        <end position="42"/>
    </location>
</feature>
<proteinExistence type="predicted"/>
<dbReference type="PROSITE" id="PS50199">
    <property type="entry name" value="ZF_RANBP2_2"/>
    <property type="match status" value="1"/>
</dbReference>
<dbReference type="Pfam" id="PF00641">
    <property type="entry name" value="Zn_ribbon_RanBP"/>
    <property type="match status" value="1"/>
</dbReference>
<dbReference type="PROSITE" id="PS01358">
    <property type="entry name" value="ZF_RANBP2_1"/>
    <property type="match status" value="1"/>
</dbReference>
<reference evidence="7" key="1">
    <citation type="submission" date="2018-11" db="EMBL/GenBank/DDBJ databases">
        <authorList>
            <consortium name="Pathogen Informatics"/>
        </authorList>
    </citation>
    <scope>NUCLEOTIDE SEQUENCE</scope>
</reference>
<feature type="domain" description="RanBP2-type" evidence="6">
    <location>
        <begin position="104"/>
        <end position="133"/>
    </location>
</feature>
<feature type="compositionally biased region" description="Polar residues" evidence="5">
    <location>
        <begin position="46"/>
        <end position="58"/>
    </location>
</feature>
<keyword evidence="2 4" id="KW-0863">Zinc-finger</keyword>
<comment type="caution">
    <text evidence="7">The sequence shown here is derived from an EMBL/GenBank/DDBJ whole genome shotgun (WGS) entry which is preliminary data.</text>
</comment>